<accession>A0AC61N038</accession>
<dbReference type="Proteomes" id="UP000595814">
    <property type="component" value="Chromosome"/>
</dbReference>
<organism evidence="1 2">
    <name type="scientific">Miniphocaeibacter halophilus</name>
    <dbReference type="NCBI Taxonomy" id="2931922"/>
    <lineage>
        <taxon>Bacteria</taxon>
        <taxon>Bacillati</taxon>
        <taxon>Bacillota</taxon>
        <taxon>Tissierellia</taxon>
        <taxon>Tissierellales</taxon>
        <taxon>Peptoniphilaceae</taxon>
        <taxon>Miniphocaeibacter</taxon>
    </lineage>
</organism>
<gene>
    <name evidence="1" type="ORF">JFY71_03795</name>
</gene>
<dbReference type="EMBL" id="CP066744">
    <property type="protein sequence ID" value="QQK08674.1"/>
    <property type="molecule type" value="Genomic_DNA"/>
</dbReference>
<name>A0AC61N038_9FIRM</name>
<protein>
    <submittedName>
        <fullName evidence="1">NAD(P)/FAD-dependent oxidoreductase</fullName>
    </submittedName>
</protein>
<evidence type="ECO:0000313" key="1">
    <source>
        <dbReference type="EMBL" id="QQK08674.1"/>
    </source>
</evidence>
<keyword evidence="2" id="KW-1185">Reference proteome</keyword>
<reference evidence="1 2" key="1">
    <citation type="journal article" date="2022" name="Int. J. Syst. Evol. Microbiol.">
        <title>Miniphocaeibacter halophilus sp. nov., an ammonium-tolerant acetate-producing bacterium isolated from a biogas system.</title>
        <authorList>
            <person name="Schnurer A."/>
            <person name="Singh A."/>
            <person name="Bi S."/>
            <person name="Qiao W."/>
            <person name="Westerholm M."/>
        </authorList>
    </citation>
    <scope>NUCLEOTIDE SEQUENCE [LARGE SCALE GENOMIC DNA]</scope>
    <source>
        <strain evidence="1 2">AMB_01</strain>
    </source>
</reference>
<proteinExistence type="predicted"/>
<sequence>MIIINNIKLGIDEDTGKIKEKIKKKLKIKYDDFSYEIYRKSIDARKKNNILFVYQVLVDIELSEKRLLKLKDNDVKIYEEKVFEINPIKKFKKRPIVVGLGPAGLFCGYMLAKNGYKPIIIERGKDVDSRADDIEYFWETGKLNYESNVQFGEGGAGTFSDGKLTSRSNNFRIREVLKTFVENGAPEEILILQKPHIGTDLLREVVKNIREKIVSYGGKVHFETKLEDIKIENKKVVGIKTSKGDFETEDLFLAIGHSARDTFKMILDRGIEIGNKAFAVGFRIEHPQILIDKSQYGESFASPKLSAAEYQLTYKSKEGRGVYTFCMCPGGRVISASSFKDELCVNGMSYHARDLENANSAIIANVSERDYGEELLAGMYFQEGMEKKAYELGGGKYFAPVQLIRDYIDEVPSREIGKVKPSYKPGYKLTDLNSIYPKNINEAIKEAIINLDKKLKGFSLEDGVLTGVETRSSSPIRILRDKENYQSINTKGLYPIGEGAGYAGGIMSSAVDGITAVEKIVGSED</sequence>
<evidence type="ECO:0000313" key="2">
    <source>
        <dbReference type="Proteomes" id="UP000595814"/>
    </source>
</evidence>